<dbReference type="Proteomes" id="UP001523565">
    <property type="component" value="Unassembled WGS sequence"/>
</dbReference>
<dbReference type="Gene3D" id="2.60.40.4270">
    <property type="entry name" value="Listeria-Bacteroides repeat domain"/>
    <property type="match status" value="8"/>
</dbReference>
<proteinExistence type="predicted"/>
<dbReference type="EMBL" id="JAMZFV010000021">
    <property type="protein sequence ID" value="MCP1111017.1"/>
    <property type="molecule type" value="Genomic_DNA"/>
</dbReference>
<evidence type="ECO:0000256" key="3">
    <source>
        <dbReference type="SAM" id="Phobius"/>
    </source>
</evidence>
<dbReference type="Pfam" id="PF09479">
    <property type="entry name" value="Flg_new"/>
    <property type="match status" value="9"/>
</dbReference>
<name>A0ABT1EP11_9FIRM</name>
<dbReference type="NCBIfam" id="TIGR02543">
    <property type="entry name" value="List_Bact_rpt"/>
    <property type="match status" value="2"/>
</dbReference>
<keyword evidence="5" id="KW-1185">Reference proteome</keyword>
<feature type="compositionally biased region" description="Pro residues" evidence="2">
    <location>
        <begin position="2157"/>
        <end position="2169"/>
    </location>
</feature>
<evidence type="ECO:0000256" key="2">
    <source>
        <dbReference type="SAM" id="MobiDB-lite"/>
    </source>
</evidence>
<keyword evidence="3" id="KW-0812">Transmembrane</keyword>
<comment type="subcellular location">
    <subcellularLocation>
        <location evidence="1">Cell envelope</location>
    </subcellularLocation>
</comment>
<gene>
    <name evidence="4" type="ORF">NK118_12225</name>
</gene>
<evidence type="ECO:0000313" key="5">
    <source>
        <dbReference type="Proteomes" id="UP001523565"/>
    </source>
</evidence>
<evidence type="ECO:0000313" key="4">
    <source>
        <dbReference type="EMBL" id="MCP1111017.1"/>
    </source>
</evidence>
<protein>
    <submittedName>
        <fullName evidence="4">InlB B-repeat-containing protein</fullName>
    </submittedName>
</protein>
<feature type="transmembrane region" description="Helical" evidence="3">
    <location>
        <begin position="2286"/>
        <end position="2304"/>
    </location>
</feature>
<organism evidence="4 5">
    <name type="scientific">Ohessyouella blattaphilus</name>
    <dbReference type="NCBI Taxonomy" id="2949333"/>
    <lineage>
        <taxon>Bacteria</taxon>
        <taxon>Bacillati</taxon>
        <taxon>Bacillota</taxon>
        <taxon>Clostridia</taxon>
        <taxon>Lachnospirales</taxon>
        <taxon>Lachnospiraceae</taxon>
        <taxon>Ohessyouella</taxon>
    </lineage>
</organism>
<keyword evidence="3" id="KW-1133">Transmembrane helix</keyword>
<dbReference type="InterPro" id="IPR042229">
    <property type="entry name" value="Listeria/Bacterioides_rpt_sf"/>
</dbReference>
<accession>A0ABT1EP11</accession>
<evidence type="ECO:0000256" key="1">
    <source>
        <dbReference type="ARBA" id="ARBA00004196"/>
    </source>
</evidence>
<feature type="compositionally biased region" description="Polar residues" evidence="2">
    <location>
        <begin position="2171"/>
        <end position="2186"/>
    </location>
</feature>
<reference evidence="4 5" key="1">
    <citation type="journal article" date="2022" name="Genome Biol. Evol.">
        <title>Host diet, physiology and behaviors set the stage for Lachnospiraceae cladogenesis.</title>
        <authorList>
            <person name="Vera-Ponce De Leon A."/>
            <person name="Schneider M."/>
            <person name="Jahnes B.C."/>
            <person name="Sadowski V."/>
            <person name="Camuy-Velez L.A."/>
            <person name="Duan J."/>
            <person name="Sabree Z.L."/>
        </authorList>
    </citation>
    <scope>NUCLEOTIDE SEQUENCE [LARGE SCALE GENOMIC DNA]</scope>
    <source>
        <strain evidence="4 5">PAL227</strain>
    </source>
</reference>
<dbReference type="InterPro" id="IPR013378">
    <property type="entry name" value="InlB-like_B-rpt"/>
</dbReference>
<feature type="region of interest" description="Disordered" evidence="2">
    <location>
        <begin position="2157"/>
        <end position="2188"/>
    </location>
</feature>
<keyword evidence="3" id="KW-0472">Membrane</keyword>
<sequence length="2319" mass="253753">MPVLVGHTFQGYYNTTSTTSGTQVIKANGVFNATDARTYIDSSGHWIYFDDLTLYARWTKKVATVSFSKQGGTSGTSAVNATYGSAMPSITAPTRVGYTFDGYWDALTGTAKQYYSGAGESVRAWDKDVTSATLYARWIPKKSTITFDGNGGEISHASSVTATYAANMPAIPSFKAPTKKGYTFIGYYDSTGSDGSCYYKADGTSAKAWNKDVASATLFARWTINTYTITPPADIKEGGLSAYVAFAPGLSAEYQTTMTATLSLGKTGEKPEASGIHVVKYGIDGTRLEIVFSEYILRSNNPYAGKSGSSSFTLEDNITKDMSQLSHEFIPMPDLFNQSYVYDGRPKSYVLPIASEGTSTEVLGYDAASGSELTNGVPIKAGNYSVQIKVTPEGADAIIINKELEIRPKELTWNKSGLTALSKDYDSTTGAAITGSLAITGVAASDLGKVGLTAGVLTGTFDNALPGTAKLVTVDVSGVSLRDELGDGSIRNYTLPQTGPTLRANIYGLEPFVEFGLAKTAVYNGEVQKAMPSVGDFLVTFRDPVITSIVLNQVDEANIRYTYYTNENCSAMTTAADGIALGAADGSAPANAGTYYVCATFTPGDGQTHYEAITTGRETAVKYVITPGPLAENELQLSFTEITPSYVYSGLPYYPEAQVFLVKDGNKKLLAPDEYTLEYINNVNASSEEVKAGVKAVLKHNYRGESSLYDFQIERAIYQLDSIDFPKKSVDLEYNTFSQSGEAQLNLYELLKIDPLLKVSYRYQSRDGGGYDSDQPPAAAGQYTVTATVTTDNGNYRFPNPTPTYTTRVAELNINNVPVQIGFDPSGGSISGSEETLLWVDAARYMKLEDYPEAIPTPVKAGYELVGWTFEGITYGVGSIGKEEVRIIDQQDGVNIGRTYQAVWREAAVSVVFAGNGGSYGDGDEKTYSQPFGTEFEFSKIKIPERSGYQFLGWAISEEAAATGEVIGDDERTFTFESNTTYYASWEITEYPVTIFYNGGLADEVEKIELKIPYQVSVAEFLQNSFTAPTLQGHDLLNWINLNVDDAAAVSTEEMLETVIQAPAFFVAIWDGQVAEVAYSHHLDGTGEAKYQIPKTEGGISVAYPQVSGEAGKEFCCWKVVATGENNGFAVGTEFTQEQMETLKIKDDVTFEAEFATVTQQVVFEVNGATSQSGNLTQTVGYGNVPTLVEVSKTHYQLSGWLDVGTGIIHSQESIFAPEGAEERIPITKDTTYIAQWAPDTKTVTFNHMNGSAGAIEQGTSKELTLLKDEQLIIENVPEPLFDNYNFLGWATTKEKALAGEVDIPEDSRQTITEDVTWYAVWSQVKHTVVFKDQKGSPIQGAEYSIAHNTTLGDNQVSEVQPPEQAGERFVYWSISNAEQTINLETWQQVASYPITKDVGFTAVYEEVRYRLEFEAFPGVSGTGPSIQTRSYGTEVLLSEYRQPTPRMGYEFKYWADAPISKEKPEGGAPVTVHDFKTDLTVYAIYAKGEVEYELIHMQEASEYTSEDDRYAVNETEVKKGRLDELVDIVNEIRTYSGFTTDYTKTVYQTSGLLPGQWLDEPLSIQADGSLKIRIYYLRNTHPVIYQVANEDSIQGAPTYDKTQEHAYGTTVVVQGEPSVGGSPFKGYTFSGWQTTDDIYIKGSGGSEMQSFLMPDEQVAFSGMWQVNLGNIVFELNGGSGDFGDIECGSDTSVTLPTAVPTRESATFTGWLYKDTSGNEQVYEAGEQFVMPRIDPGEKVTLKATWTYVQGSLAFDLRGAVDEIGDFAPLVVGSEETVTLPLEEPVLADAAFAGWLDRDGRGKDGENGEPWLPGEIFTLPVLAEGETYTLIAKWEREDRSYRVYYDAEGIQDETPYQENDKVQITSQIPTKEGYAFVGWSDVAGNRFAPGAEFAMPKGDVNFRAVWFEENQVYKITYNTNGGSPEVIEEGLFYEAGTTATVTQTTPELAEYLFSGWLDPVSNTVYQSGASFLIGGQTELIAQWEKAPVPVVISYDTEGLGTPPIPENAVAGQRIVLPDIDVEKEGHVFTGWCEKVLEPIHAASVMARSEEPQGTIYAVGSSYVVPEYNVTFYPVWRTEGYTVKYVLDGGWLPENAPSGYIYGEYENGFSIPLPERPEYTFAGWYADASYALAKGRIEATDAENLVFYAKWDYTPTPVPTPETTPVPTPAPNASTSSGQVETTTQANGDVLNKVTITSDESPEKETGDKTDKLVLTLRLEGGLLKVWLTPAGQRLVEVSADKGYKLKTVAEEGKTLKQKSDGYYYLGEDAEGVVEVAFAKSSVSFSWHWLIYILCLVIGYLLHIIKNKVLVKIGDRRKSQ</sequence>
<comment type="caution">
    <text evidence="4">The sequence shown here is derived from an EMBL/GenBank/DDBJ whole genome shotgun (WGS) entry which is preliminary data.</text>
</comment>